<reference evidence="4 5" key="2">
    <citation type="journal article" date="2009" name="PLoS ONE">
        <title>An integrated genetic and cytogenetic map of the cucumber genome.</title>
        <authorList>
            <person name="Ren Y."/>
            <person name="Zhang Z."/>
            <person name="Liu J."/>
            <person name="Staub J.E."/>
            <person name="Han Y."/>
            <person name="Cheng Z."/>
            <person name="Li X."/>
            <person name="Lu J."/>
            <person name="Miao H."/>
            <person name="Kang H."/>
            <person name="Xie B."/>
            <person name="Gu X."/>
            <person name="Wang X."/>
            <person name="Du Y."/>
            <person name="Jin W."/>
            <person name="Huang S."/>
        </authorList>
    </citation>
    <scope>NUCLEOTIDE SEQUENCE [LARGE SCALE GENOMIC DNA]</scope>
    <source>
        <strain evidence="5">cv. 9930</strain>
    </source>
</reference>
<name>A0A0A0KZW0_CUCSA</name>
<evidence type="ECO:0000313" key="4">
    <source>
        <dbReference type="EMBL" id="KGN53416.1"/>
    </source>
</evidence>
<proteinExistence type="inferred from homology"/>
<keyword evidence="2" id="KW-0378">Hydrolase</keyword>
<keyword evidence="3" id="KW-0443">Lipid metabolism</keyword>
<dbReference type="Gene3D" id="3.40.50.1110">
    <property type="entry name" value="SGNH hydrolase"/>
    <property type="match status" value="1"/>
</dbReference>
<dbReference type="PANTHER" id="PTHR45648:SF13">
    <property type="entry name" value="OS02G0290900 PROTEIN"/>
    <property type="match status" value="1"/>
</dbReference>
<dbReference type="Pfam" id="PF00657">
    <property type="entry name" value="Lipase_GDSL"/>
    <property type="match status" value="1"/>
</dbReference>
<dbReference type="Gramene" id="KGN53416">
    <property type="protein sequence ID" value="KGN53416"/>
    <property type="gene ID" value="Csa_4G052660"/>
</dbReference>
<dbReference type="InterPro" id="IPR036514">
    <property type="entry name" value="SGNH_hydro_sf"/>
</dbReference>
<dbReference type="PANTHER" id="PTHR45648">
    <property type="entry name" value="GDSL LIPASE/ACYLHYDROLASE FAMILY PROTEIN (AFU_ORTHOLOGUE AFUA_4G14700)"/>
    <property type="match status" value="1"/>
</dbReference>
<keyword evidence="3" id="KW-0442">Lipid degradation</keyword>
<dbReference type="InterPro" id="IPR051058">
    <property type="entry name" value="GDSL_Est/Lipase"/>
</dbReference>
<keyword evidence="5" id="KW-1185">Reference proteome</keyword>
<dbReference type="EMBL" id="CM002925">
    <property type="protein sequence ID" value="KGN53416.1"/>
    <property type="molecule type" value="Genomic_DNA"/>
</dbReference>
<comment type="similarity">
    <text evidence="1">Belongs to the 'GDSL' lipolytic enzyme family.</text>
</comment>
<accession>A0A0A0KZW0</accession>
<dbReference type="InterPro" id="IPR001087">
    <property type="entry name" value="GDSL"/>
</dbReference>
<reference evidence="4 5" key="1">
    <citation type="journal article" date="2009" name="Nat. Genet.">
        <title>The genome of the cucumber, Cucumis sativus L.</title>
        <authorList>
            <person name="Huang S."/>
            <person name="Li R."/>
            <person name="Zhang Z."/>
            <person name="Li L."/>
            <person name="Gu X."/>
            <person name="Fan W."/>
            <person name="Lucas W.J."/>
            <person name="Wang X."/>
            <person name="Xie B."/>
            <person name="Ni P."/>
            <person name="Ren Y."/>
            <person name="Zhu H."/>
            <person name="Li J."/>
            <person name="Lin K."/>
            <person name="Jin W."/>
            <person name="Fei Z."/>
            <person name="Li G."/>
            <person name="Staub J."/>
            <person name="Kilian A."/>
            <person name="van der Vossen E.A."/>
            <person name="Wu Y."/>
            <person name="Guo J."/>
            <person name="He J."/>
            <person name="Jia Z."/>
            <person name="Ren Y."/>
            <person name="Tian G."/>
            <person name="Lu Y."/>
            <person name="Ruan J."/>
            <person name="Qian W."/>
            <person name="Wang M."/>
            <person name="Huang Q."/>
            <person name="Li B."/>
            <person name="Xuan Z."/>
            <person name="Cao J."/>
            <person name="Asan"/>
            <person name="Wu Z."/>
            <person name="Zhang J."/>
            <person name="Cai Q."/>
            <person name="Bai Y."/>
            <person name="Zhao B."/>
            <person name="Han Y."/>
            <person name="Li Y."/>
            <person name="Li X."/>
            <person name="Wang S."/>
            <person name="Shi Q."/>
            <person name="Liu S."/>
            <person name="Cho W.K."/>
            <person name="Kim J.Y."/>
            <person name="Xu Y."/>
            <person name="Heller-Uszynska K."/>
            <person name="Miao H."/>
            <person name="Cheng Z."/>
            <person name="Zhang S."/>
            <person name="Wu J."/>
            <person name="Yang Y."/>
            <person name="Kang H."/>
            <person name="Li M."/>
            <person name="Liang H."/>
            <person name="Ren X."/>
            <person name="Shi Z."/>
            <person name="Wen M."/>
            <person name="Jian M."/>
            <person name="Yang H."/>
            <person name="Zhang G."/>
            <person name="Yang Z."/>
            <person name="Chen R."/>
            <person name="Liu S."/>
            <person name="Li J."/>
            <person name="Ma L."/>
            <person name="Liu H."/>
            <person name="Zhou Y."/>
            <person name="Zhao J."/>
            <person name="Fang X."/>
            <person name="Li G."/>
            <person name="Fang L."/>
            <person name="Li Y."/>
            <person name="Liu D."/>
            <person name="Zheng H."/>
            <person name="Zhang Y."/>
            <person name="Qin N."/>
            <person name="Li Z."/>
            <person name="Yang G."/>
            <person name="Yang S."/>
            <person name="Bolund L."/>
            <person name="Kristiansen K."/>
            <person name="Zheng H."/>
            <person name="Li S."/>
            <person name="Zhang X."/>
            <person name="Yang H."/>
            <person name="Wang J."/>
            <person name="Sun R."/>
            <person name="Zhang B."/>
            <person name="Jiang S."/>
            <person name="Wang J."/>
            <person name="Du Y."/>
            <person name="Li S."/>
        </authorList>
    </citation>
    <scope>NUCLEOTIDE SEQUENCE [LARGE SCALE GENOMIC DNA]</scope>
    <source>
        <strain evidence="5">cv. 9930</strain>
    </source>
</reference>
<gene>
    <name evidence="4" type="ORF">Csa_4G052660</name>
</gene>
<dbReference type="AlphaFoldDB" id="A0A0A0KZW0"/>
<reference evidence="4 5" key="3">
    <citation type="journal article" date="2010" name="BMC Genomics">
        <title>Transcriptome sequencing and comparative analysis of cucumber flowers with different sex types.</title>
        <authorList>
            <person name="Guo S."/>
            <person name="Zheng Y."/>
            <person name="Joung J.G."/>
            <person name="Liu S."/>
            <person name="Zhang Z."/>
            <person name="Crasta O.R."/>
            <person name="Sobral B.W."/>
            <person name="Xu Y."/>
            <person name="Huang S."/>
            <person name="Fei Z."/>
        </authorList>
    </citation>
    <scope>NUCLEOTIDE SEQUENCE [LARGE SCALE GENOMIC DNA]</scope>
    <source>
        <strain evidence="5">cv. 9930</strain>
    </source>
</reference>
<dbReference type="Proteomes" id="UP000029981">
    <property type="component" value="Chromosome 4"/>
</dbReference>
<organism evidence="4 5">
    <name type="scientific">Cucumis sativus</name>
    <name type="common">Cucumber</name>
    <dbReference type="NCBI Taxonomy" id="3659"/>
    <lineage>
        <taxon>Eukaryota</taxon>
        <taxon>Viridiplantae</taxon>
        <taxon>Streptophyta</taxon>
        <taxon>Embryophyta</taxon>
        <taxon>Tracheophyta</taxon>
        <taxon>Spermatophyta</taxon>
        <taxon>Magnoliopsida</taxon>
        <taxon>eudicotyledons</taxon>
        <taxon>Gunneridae</taxon>
        <taxon>Pentapetalae</taxon>
        <taxon>rosids</taxon>
        <taxon>fabids</taxon>
        <taxon>Cucurbitales</taxon>
        <taxon>Cucurbitaceae</taxon>
        <taxon>Benincaseae</taxon>
        <taxon>Cucumis</taxon>
    </lineage>
</organism>
<evidence type="ECO:0000313" key="5">
    <source>
        <dbReference type="Proteomes" id="UP000029981"/>
    </source>
</evidence>
<dbReference type="GO" id="GO:0016042">
    <property type="term" value="P:lipid catabolic process"/>
    <property type="evidence" value="ECO:0007669"/>
    <property type="project" value="UniProtKB-KW"/>
</dbReference>
<reference evidence="4 5" key="4">
    <citation type="journal article" date="2011" name="BMC Genomics">
        <title>RNA-Seq improves annotation of protein-coding genes in the cucumber genome.</title>
        <authorList>
            <person name="Li Z."/>
            <person name="Zhang Z."/>
            <person name="Yan P."/>
            <person name="Huang S."/>
            <person name="Fei Z."/>
            <person name="Lin K."/>
        </authorList>
    </citation>
    <scope>NUCLEOTIDE SEQUENCE [LARGE SCALE GENOMIC DNA]</scope>
    <source>
        <strain evidence="5">cv. 9930</strain>
    </source>
</reference>
<evidence type="ECO:0000256" key="2">
    <source>
        <dbReference type="ARBA" id="ARBA00022801"/>
    </source>
</evidence>
<sequence length="164" mass="18731">MGYALRLGLPFVPSYLGHVGAVEDMFQGVLELSSPGDPNVQNLYPAWDFNQFLAVTIRQEVKNLYYMNGRRIVVMGLTPIGCAPFYLWQYLGENAACTEEINDMVIKFNFFMRYMVEELSMELPDSNIIFSDLLRGLMDILKNHICALQGSMDLNRTSPCRTLR</sequence>
<protein>
    <submittedName>
        <fullName evidence="4">Uncharacterized protein</fullName>
    </submittedName>
</protein>
<dbReference type="GO" id="GO:0016788">
    <property type="term" value="F:hydrolase activity, acting on ester bonds"/>
    <property type="evidence" value="ECO:0007669"/>
    <property type="project" value="InterPro"/>
</dbReference>
<dbReference type="STRING" id="3659.A0A0A0KZW0"/>
<evidence type="ECO:0000256" key="3">
    <source>
        <dbReference type="ARBA" id="ARBA00022963"/>
    </source>
</evidence>
<evidence type="ECO:0000256" key="1">
    <source>
        <dbReference type="ARBA" id="ARBA00008668"/>
    </source>
</evidence>